<accession>A0ABT7VB67</accession>
<dbReference type="RefSeq" id="WP_289545990.1">
    <property type="nucleotide sequence ID" value="NZ_JAUDDZ010000019.1"/>
</dbReference>
<organism evidence="1 2">
    <name type="scientific">Enorma phocaeensis</name>
    <dbReference type="NCBI Taxonomy" id="1871019"/>
    <lineage>
        <taxon>Bacteria</taxon>
        <taxon>Bacillati</taxon>
        <taxon>Actinomycetota</taxon>
        <taxon>Coriobacteriia</taxon>
        <taxon>Coriobacteriales</taxon>
        <taxon>Coriobacteriaceae</taxon>
        <taxon>Enorma</taxon>
    </lineage>
</organism>
<dbReference type="Proteomes" id="UP001529421">
    <property type="component" value="Unassembled WGS sequence"/>
</dbReference>
<reference evidence="1 2" key="2">
    <citation type="submission" date="2023-06" db="EMBL/GenBank/DDBJ databases">
        <authorList>
            <person name="Zeman M."/>
            <person name="Kubasova T."/>
            <person name="Jahodarova E."/>
            <person name="Nykrynova M."/>
            <person name="Rychlik I."/>
        </authorList>
    </citation>
    <scope>NUCLEOTIDE SEQUENCE [LARGE SCALE GENOMIC DNA]</scope>
    <source>
        <strain evidence="1 2">154_Feed</strain>
    </source>
</reference>
<protein>
    <submittedName>
        <fullName evidence="1">Uncharacterized protein</fullName>
    </submittedName>
</protein>
<dbReference type="EMBL" id="JAUDDZ010000019">
    <property type="protein sequence ID" value="MDM8275752.1"/>
    <property type="molecule type" value="Genomic_DNA"/>
</dbReference>
<reference evidence="2" key="1">
    <citation type="submission" date="2023-06" db="EMBL/GenBank/DDBJ databases">
        <title>Identification and characterization of horizontal gene transfer across gut microbiota members of farm animals based on homology search.</title>
        <authorList>
            <person name="Zeman M."/>
            <person name="Kubasova T."/>
            <person name="Jahodarova E."/>
            <person name="Nykrynova M."/>
            <person name="Rychlik I."/>
        </authorList>
    </citation>
    <scope>NUCLEOTIDE SEQUENCE [LARGE SCALE GENOMIC DNA]</scope>
    <source>
        <strain evidence="2">154_Feed</strain>
    </source>
</reference>
<gene>
    <name evidence="1" type="ORF">QUW28_09655</name>
</gene>
<comment type="caution">
    <text evidence="1">The sequence shown here is derived from an EMBL/GenBank/DDBJ whole genome shotgun (WGS) entry which is preliminary data.</text>
</comment>
<name>A0ABT7VB67_9ACTN</name>
<keyword evidence="2" id="KW-1185">Reference proteome</keyword>
<evidence type="ECO:0000313" key="1">
    <source>
        <dbReference type="EMBL" id="MDM8275752.1"/>
    </source>
</evidence>
<sequence length="389" mass="44009">MTEMAIFATLFIVLAVVLTLAVEKGIKASQAEKSAEGAEPDAAKLQDEYNKMVDKVYSYCVSREIREWEPNKERLLSVIRDINQNQALSESDAKKYFEDGKRRYVESNAKREEEQFLKQKAQADIVGKEKYYPALLEKLKEKEDALEDHERAAASSAMLAPVAGIQPKQKSTVASAAVNSALFGTAAGVAAASRTQELNRSAQASYDSVSEAFNNLATTHRRIANDLRDEVSHLRYSKDKLDARFCSDDDTEEYFKLFDPEAFQKGNTLVRLTRSGKNLEVRVSYRLVGSPRLFDKAANLDGSLQVIARYNGKEIGRGYCSENKFVEFGEFDNLDIGFRNDYERKYNSFPWAIIRIDSDVDVSAFLDDIEIEVLPYHLWAIEKTPLFLH</sequence>
<proteinExistence type="predicted"/>
<evidence type="ECO:0000313" key="2">
    <source>
        <dbReference type="Proteomes" id="UP001529421"/>
    </source>
</evidence>